<dbReference type="InterPro" id="IPR000792">
    <property type="entry name" value="Tscrpt_reg_LuxR_C"/>
</dbReference>
<evidence type="ECO:0000313" key="9">
    <source>
        <dbReference type="Proteomes" id="UP000791080"/>
    </source>
</evidence>
<gene>
    <name evidence="8" type="ORF">G443_004572</name>
</gene>
<dbReference type="CDD" id="cd06170">
    <property type="entry name" value="LuxR_C_like"/>
    <property type="match status" value="1"/>
</dbReference>
<dbReference type="InterPro" id="IPR011006">
    <property type="entry name" value="CheY-like_superfamily"/>
</dbReference>
<accession>A0ABT1JP44</accession>
<sequence>MIRVVVVDDQPLVRAGLRALLERGEDITVVGEAEDGSGGVRVVRRERPDVVLVDVRMPEMDGIEATRRIVADEELRGVGVIVLTTFDVDEHIFDAIRVGAAGFLLKNTGAEDLRRAVRLVAAGEALLSPSVTRRVMAEVAANRAVTRPELVATLTDREREVLVEIAAGLSNQEIGASLFISPATARTYVGRLLTKLDARDRAQLVTLAYESGLVRPGGR</sequence>
<keyword evidence="2" id="KW-0805">Transcription regulation</keyword>
<dbReference type="SUPFAM" id="SSF52172">
    <property type="entry name" value="CheY-like"/>
    <property type="match status" value="1"/>
</dbReference>
<organism evidence="8 9">
    <name type="scientific">Actinoalloteichus caeruleus DSM 43889</name>
    <dbReference type="NCBI Taxonomy" id="1120930"/>
    <lineage>
        <taxon>Bacteria</taxon>
        <taxon>Bacillati</taxon>
        <taxon>Actinomycetota</taxon>
        <taxon>Actinomycetes</taxon>
        <taxon>Pseudonocardiales</taxon>
        <taxon>Pseudonocardiaceae</taxon>
        <taxon>Actinoalloteichus</taxon>
        <taxon>Actinoalloteichus cyanogriseus</taxon>
    </lineage>
</organism>
<keyword evidence="3" id="KW-0238">DNA-binding</keyword>
<dbReference type="PROSITE" id="PS50110">
    <property type="entry name" value="RESPONSE_REGULATORY"/>
    <property type="match status" value="1"/>
</dbReference>
<dbReference type="Gene3D" id="3.40.50.2300">
    <property type="match status" value="1"/>
</dbReference>
<proteinExistence type="predicted"/>
<keyword evidence="4" id="KW-0804">Transcription</keyword>
<evidence type="ECO:0000259" key="6">
    <source>
        <dbReference type="PROSITE" id="PS50043"/>
    </source>
</evidence>
<comment type="caution">
    <text evidence="8">The sequence shown here is derived from an EMBL/GenBank/DDBJ whole genome shotgun (WGS) entry which is preliminary data.</text>
</comment>
<dbReference type="PANTHER" id="PTHR43214">
    <property type="entry name" value="TWO-COMPONENT RESPONSE REGULATOR"/>
    <property type="match status" value="1"/>
</dbReference>
<keyword evidence="1 5" id="KW-0597">Phosphoprotein</keyword>
<dbReference type="PROSITE" id="PS50043">
    <property type="entry name" value="HTH_LUXR_2"/>
    <property type="match status" value="1"/>
</dbReference>
<dbReference type="Proteomes" id="UP000791080">
    <property type="component" value="Unassembled WGS sequence"/>
</dbReference>
<dbReference type="RefSeq" id="WP_026419873.1">
    <property type="nucleotide sequence ID" value="NZ_AUBJ02000001.1"/>
</dbReference>
<keyword evidence="9" id="KW-1185">Reference proteome</keyword>
<dbReference type="CDD" id="cd17535">
    <property type="entry name" value="REC_NarL-like"/>
    <property type="match status" value="1"/>
</dbReference>
<evidence type="ECO:0000256" key="2">
    <source>
        <dbReference type="ARBA" id="ARBA00023015"/>
    </source>
</evidence>
<dbReference type="PANTHER" id="PTHR43214:SF24">
    <property type="entry name" value="TRANSCRIPTIONAL REGULATORY PROTEIN NARL-RELATED"/>
    <property type="match status" value="1"/>
</dbReference>
<evidence type="ECO:0000256" key="1">
    <source>
        <dbReference type="ARBA" id="ARBA00022553"/>
    </source>
</evidence>
<dbReference type="InterPro" id="IPR058245">
    <property type="entry name" value="NreC/VraR/RcsB-like_REC"/>
</dbReference>
<evidence type="ECO:0000256" key="5">
    <source>
        <dbReference type="PROSITE-ProRule" id="PRU00169"/>
    </source>
</evidence>
<dbReference type="SMART" id="SM00421">
    <property type="entry name" value="HTH_LUXR"/>
    <property type="match status" value="1"/>
</dbReference>
<dbReference type="SMART" id="SM00448">
    <property type="entry name" value="REC"/>
    <property type="match status" value="1"/>
</dbReference>
<dbReference type="SUPFAM" id="SSF46894">
    <property type="entry name" value="C-terminal effector domain of the bipartite response regulators"/>
    <property type="match status" value="1"/>
</dbReference>
<dbReference type="InterPro" id="IPR016032">
    <property type="entry name" value="Sig_transdc_resp-reg_C-effctor"/>
</dbReference>
<evidence type="ECO:0000259" key="7">
    <source>
        <dbReference type="PROSITE" id="PS50110"/>
    </source>
</evidence>
<reference evidence="8 9" key="1">
    <citation type="submission" date="2022-06" db="EMBL/GenBank/DDBJ databases">
        <title>Genomic Encyclopedia of Type Strains, Phase I: the one thousand microbial genomes (KMG-I) project.</title>
        <authorList>
            <person name="Kyrpides N."/>
        </authorList>
    </citation>
    <scope>NUCLEOTIDE SEQUENCE [LARGE SCALE GENOMIC DNA]</scope>
    <source>
        <strain evidence="8 9">DSM 43889</strain>
    </source>
</reference>
<feature type="domain" description="HTH luxR-type" evidence="6">
    <location>
        <begin position="147"/>
        <end position="212"/>
    </location>
</feature>
<feature type="domain" description="Response regulatory" evidence="7">
    <location>
        <begin position="3"/>
        <end position="121"/>
    </location>
</feature>
<dbReference type="InterPro" id="IPR039420">
    <property type="entry name" value="WalR-like"/>
</dbReference>
<protein>
    <submittedName>
        <fullName evidence="8">Two component transcriptional regulator, LuxR family</fullName>
    </submittedName>
</protein>
<evidence type="ECO:0000256" key="3">
    <source>
        <dbReference type="ARBA" id="ARBA00023125"/>
    </source>
</evidence>
<evidence type="ECO:0000256" key="4">
    <source>
        <dbReference type="ARBA" id="ARBA00023163"/>
    </source>
</evidence>
<evidence type="ECO:0000313" key="8">
    <source>
        <dbReference type="EMBL" id="MCP2334302.1"/>
    </source>
</evidence>
<dbReference type="Pfam" id="PF00072">
    <property type="entry name" value="Response_reg"/>
    <property type="match status" value="1"/>
</dbReference>
<dbReference type="InterPro" id="IPR001789">
    <property type="entry name" value="Sig_transdc_resp-reg_receiver"/>
</dbReference>
<name>A0ABT1JP44_ACTCY</name>
<feature type="modified residue" description="4-aspartylphosphate" evidence="5">
    <location>
        <position position="54"/>
    </location>
</feature>
<dbReference type="EMBL" id="AUBJ02000001">
    <property type="protein sequence ID" value="MCP2334302.1"/>
    <property type="molecule type" value="Genomic_DNA"/>
</dbReference>
<dbReference type="Pfam" id="PF00196">
    <property type="entry name" value="GerE"/>
    <property type="match status" value="1"/>
</dbReference>
<dbReference type="PRINTS" id="PR00038">
    <property type="entry name" value="HTHLUXR"/>
</dbReference>